<reference evidence="2" key="1">
    <citation type="submission" date="2021-02" db="EMBL/GenBank/DDBJ databases">
        <title>Genome sequence of Rhodospirillales sp. strain TMPK1 isolated from soil.</title>
        <authorList>
            <person name="Nakai R."/>
            <person name="Kusada H."/>
            <person name="Tamaki H."/>
        </authorList>
    </citation>
    <scope>NUCLEOTIDE SEQUENCE</scope>
    <source>
        <strain evidence="2">TMPK1</strain>
    </source>
</reference>
<keyword evidence="1" id="KW-1133">Transmembrane helix</keyword>
<keyword evidence="3" id="KW-1185">Reference proteome</keyword>
<keyword evidence="1" id="KW-0812">Transmembrane</keyword>
<name>A0A8S8XBU5_9PROT</name>
<proteinExistence type="predicted"/>
<sequence length="101" mass="10526">MNTTPDFLLAIAAMGLAAFACRAGGFLMMRYVPVTPRLEAALKAIPLAVMIGIMAPVLARGRFPEIFALVIIAAVMRATRSDFAAALSGVAVVAMGRAFGL</sequence>
<dbReference type="Proteomes" id="UP000681075">
    <property type="component" value="Unassembled WGS sequence"/>
</dbReference>
<protein>
    <recommendedName>
        <fullName evidence="4">Branched-chain amino acid ABC transporter</fullName>
    </recommendedName>
</protein>
<dbReference type="RefSeq" id="WP_420241835.1">
    <property type="nucleotide sequence ID" value="NZ_BOPV01000001.1"/>
</dbReference>
<feature type="transmembrane region" description="Helical" evidence="1">
    <location>
        <begin position="47"/>
        <end position="76"/>
    </location>
</feature>
<evidence type="ECO:0000256" key="1">
    <source>
        <dbReference type="SAM" id="Phobius"/>
    </source>
</evidence>
<gene>
    <name evidence="2" type="ORF">TMPK1_10120</name>
</gene>
<dbReference type="AlphaFoldDB" id="A0A8S8XBU5"/>
<comment type="caution">
    <text evidence="2">The sequence shown here is derived from an EMBL/GenBank/DDBJ whole genome shotgun (WGS) entry which is preliminary data.</text>
</comment>
<dbReference type="Pfam" id="PF05437">
    <property type="entry name" value="AzlD"/>
    <property type="match status" value="1"/>
</dbReference>
<evidence type="ECO:0008006" key="4">
    <source>
        <dbReference type="Google" id="ProtNLM"/>
    </source>
</evidence>
<keyword evidence="1" id="KW-0472">Membrane</keyword>
<dbReference type="InterPro" id="IPR008407">
    <property type="entry name" value="Brnchd-chn_aa_trnsp_AzlD"/>
</dbReference>
<dbReference type="EMBL" id="BOPV01000001">
    <property type="protein sequence ID" value="GIL38775.1"/>
    <property type="molecule type" value="Genomic_DNA"/>
</dbReference>
<evidence type="ECO:0000313" key="2">
    <source>
        <dbReference type="EMBL" id="GIL38775.1"/>
    </source>
</evidence>
<evidence type="ECO:0000313" key="3">
    <source>
        <dbReference type="Proteomes" id="UP000681075"/>
    </source>
</evidence>
<feature type="transmembrane region" description="Helical" evidence="1">
    <location>
        <begin position="83"/>
        <end position="100"/>
    </location>
</feature>
<accession>A0A8S8XBU5</accession>
<organism evidence="2 3">
    <name type="scientific">Roseiterribacter gracilis</name>
    <dbReference type="NCBI Taxonomy" id="2812848"/>
    <lineage>
        <taxon>Bacteria</taxon>
        <taxon>Pseudomonadati</taxon>
        <taxon>Pseudomonadota</taxon>
        <taxon>Alphaproteobacteria</taxon>
        <taxon>Rhodospirillales</taxon>
        <taxon>Roseiterribacteraceae</taxon>
        <taxon>Roseiterribacter</taxon>
    </lineage>
</organism>